<protein>
    <submittedName>
        <fullName evidence="1">Uncharacterized protein</fullName>
    </submittedName>
</protein>
<proteinExistence type="predicted"/>
<evidence type="ECO:0000313" key="1">
    <source>
        <dbReference type="EMBL" id="KAF2471189.1"/>
    </source>
</evidence>
<reference evidence="1" key="1">
    <citation type="journal article" date="2020" name="Stud. Mycol.">
        <title>101 Dothideomycetes genomes: a test case for predicting lifestyles and emergence of pathogens.</title>
        <authorList>
            <person name="Haridas S."/>
            <person name="Albert R."/>
            <person name="Binder M."/>
            <person name="Bloem J."/>
            <person name="Labutti K."/>
            <person name="Salamov A."/>
            <person name="Andreopoulos B."/>
            <person name="Baker S."/>
            <person name="Barry K."/>
            <person name="Bills G."/>
            <person name="Bluhm B."/>
            <person name="Cannon C."/>
            <person name="Castanera R."/>
            <person name="Culley D."/>
            <person name="Daum C."/>
            <person name="Ezra D."/>
            <person name="Gonzalez J."/>
            <person name="Henrissat B."/>
            <person name="Kuo A."/>
            <person name="Liang C."/>
            <person name="Lipzen A."/>
            <person name="Lutzoni F."/>
            <person name="Magnuson J."/>
            <person name="Mondo S."/>
            <person name="Nolan M."/>
            <person name="Ohm R."/>
            <person name="Pangilinan J."/>
            <person name="Park H.-J."/>
            <person name="Ramirez L."/>
            <person name="Alfaro M."/>
            <person name="Sun H."/>
            <person name="Tritt A."/>
            <person name="Yoshinaga Y."/>
            <person name="Zwiers L.-H."/>
            <person name="Turgeon B."/>
            <person name="Goodwin S."/>
            <person name="Spatafora J."/>
            <person name="Crous P."/>
            <person name="Grigoriev I."/>
        </authorList>
    </citation>
    <scope>NUCLEOTIDE SEQUENCE</scope>
    <source>
        <strain evidence="1">ATCC 200398</strain>
    </source>
</reference>
<organism evidence="1 2">
    <name type="scientific">Lindgomyces ingoldianus</name>
    <dbReference type="NCBI Taxonomy" id="673940"/>
    <lineage>
        <taxon>Eukaryota</taxon>
        <taxon>Fungi</taxon>
        <taxon>Dikarya</taxon>
        <taxon>Ascomycota</taxon>
        <taxon>Pezizomycotina</taxon>
        <taxon>Dothideomycetes</taxon>
        <taxon>Pleosporomycetidae</taxon>
        <taxon>Pleosporales</taxon>
        <taxon>Lindgomycetaceae</taxon>
        <taxon>Lindgomyces</taxon>
    </lineage>
</organism>
<dbReference type="Proteomes" id="UP000799755">
    <property type="component" value="Unassembled WGS sequence"/>
</dbReference>
<gene>
    <name evidence="1" type="ORF">BDR25DRAFT_367930</name>
</gene>
<keyword evidence="2" id="KW-1185">Reference proteome</keyword>
<name>A0ACB6QVZ0_9PLEO</name>
<dbReference type="EMBL" id="MU003505">
    <property type="protein sequence ID" value="KAF2471189.1"/>
    <property type="molecule type" value="Genomic_DNA"/>
</dbReference>
<accession>A0ACB6QVZ0</accession>
<comment type="caution">
    <text evidence="1">The sequence shown here is derived from an EMBL/GenBank/DDBJ whole genome shotgun (WGS) entry which is preliminary data.</text>
</comment>
<evidence type="ECO:0000313" key="2">
    <source>
        <dbReference type="Proteomes" id="UP000799755"/>
    </source>
</evidence>
<sequence>MLLTTATTQLMIATARVTNPNLTSSEFNNWYNSVLLPGFMENHNVSLSVRYKLIPPANVTVPKAPAWDYLTLYKAHPNVSSTSAAFMGRAVEGSGISFTKRDIGPNDVAIEITTWNPIQTFEGLREKKGQVPSGRPKVVVMVKIEPKEGGDNIVEEWYRKQHLDMLSMLPNYRRSTRYRSADGSKPRWLAIHEMDSTYMDPYQGEVLMGTELARNVMDGVKVFEASQWEVIFEKGNLTEKL</sequence>